<feature type="transmembrane region" description="Helical" evidence="12">
    <location>
        <begin position="565"/>
        <end position="586"/>
    </location>
</feature>
<feature type="binding site" evidence="10">
    <location>
        <position position="319"/>
    </location>
    <ligand>
        <name>Mn(2+)</name>
        <dbReference type="ChEBI" id="CHEBI:29035"/>
    </ligand>
</feature>
<keyword evidence="5 12" id="KW-1133">Transmembrane helix</keyword>
<keyword evidence="7" id="KW-0961">Cell wall biogenesis/degradation</keyword>
<evidence type="ECO:0000256" key="8">
    <source>
        <dbReference type="PIRSR" id="PIRSR605150-1"/>
    </source>
</evidence>
<evidence type="ECO:0000313" key="14">
    <source>
        <dbReference type="Proteomes" id="UP000636800"/>
    </source>
</evidence>
<comment type="subcellular location">
    <subcellularLocation>
        <location evidence="1">Endomembrane system</location>
        <topology evidence="1">Multi-pass membrane protein</topology>
    </subcellularLocation>
</comment>
<evidence type="ECO:0000256" key="3">
    <source>
        <dbReference type="ARBA" id="ARBA00022679"/>
    </source>
</evidence>
<dbReference type="AlphaFoldDB" id="A0A835RAB6"/>
<name>A0A835RAB6_VANPL</name>
<proteinExistence type="predicted"/>
<protein>
    <recommendedName>
        <fullName evidence="15">Cellulose synthase-like protein E6</fullName>
    </recommendedName>
</protein>
<accession>A0A835RAB6</accession>
<evidence type="ECO:0000256" key="4">
    <source>
        <dbReference type="ARBA" id="ARBA00022692"/>
    </source>
</evidence>
<gene>
    <name evidence="13" type="ORF">HPP92_007502</name>
</gene>
<dbReference type="GO" id="GO:0016020">
    <property type="term" value="C:membrane"/>
    <property type="evidence" value="ECO:0007669"/>
    <property type="project" value="InterPro"/>
</dbReference>
<evidence type="ECO:0000256" key="5">
    <source>
        <dbReference type="ARBA" id="ARBA00022989"/>
    </source>
</evidence>
<keyword evidence="14" id="KW-1185">Reference proteome</keyword>
<evidence type="ECO:0000256" key="10">
    <source>
        <dbReference type="PIRSR" id="PIRSR605150-3"/>
    </source>
</evidence>
<feature type="active site" evidence="8">
    <location>
        <position position="154"/>
    </location>
</feature>
<organism evidence="13 14">
    <name type="scientific">Vanilla planifolia</name>
    <name type="common">Vanilla</name>
    <dbReference type="NCBI Taxonomy" id="51239"/>
    <lineage>
        <taxon>Eukaryota</taxon>
        <taxon>Viridiplantae</taxon>
        <taxon>Streptophyta</taxon>
        <taxon>Embryophyta</taxon>
        <taxon>Tracheophyta</taxon>
        <taxon>Spermatophyta</taxon>
        <taxon>Magnoliopsida</taxon>
        <taxon>Liliopsida</taxon>
        <taxon>Asparagales</taxon>
        <taxon>Orchidaceae</taxon>
        <taxon>Vanilloideae</taxon>
        <taxon>Vanilleae</taxon>
        <taxon>Vanilla</taxon>
    </lineage>
</organism>
<feature type="binding site" evidence="10">
    <location>
        <position position="295"/>
    </location>
    <ligand>
        <name>Mn(2+)</name>
        <dbReference type="ChEBI" id="CHEBI:29035"/>
    </ligand>
</feature>
<comment type="caution">
    <text evidence="13">The sequence shown here is derived from an EMBL/GenBank/DDBJ whole genome shotgun (WGS) entry which is preliminary data.</text>
</comment>
<dbReference type="Proteomes" id="UP000636800">
    <property type="component" value="Chromosome 3"/>
</dbReference>
<evidence type="ECO:0000256" key="12">
    <source>
        <dbReference type="SAM" id="Phobius"/>
    </source>
</evidence>
<dbReference type="InterPro" id="IPR029044">
    <property type="entry name" value="Nucleotide-diphossugar_trans"/>
</dbReference>
<feature type="transmembrane region" description="Helical" evidence="12">
    <location>
        <begin position="613"/>
        <end position="634"/>
    </location>
</feature>
<keyword evidence="6 12" id="KW-0472">Membrane</keyword>
<dbReference type="GO" id="GO:0030244">
    <property type="term" value="P:cellulose biosynthetic process"/>
    <property type="evidence" value="ECO:0007669"/>
    <property type="project" value="InterPro"/>
</dbReference>
<dbReference type="EMBL" id="JADCNL010000003">
    <property type="protein sequence ID" value="KAG0488691.1"/>
    <property type="molecule type" value="Genomic_DNA"/>
</dbReference>
<dbReference type="InterPro" id="IPR005150">
    <property type="entry name" value="Cellulose_synth"/>
</dbReference>
<keyword evidence="2" id="KW-0328">Glycosyltransferase</keyword>
<feature type="active site" evidence="8">
    <location>
        <position position="459"/>
    </location>
</feature>
<dbReference type="Pfam" id="PF03552">
    <property type="entry name" value="Cellulose_synt"/>
    <property type="match status" value="2"/>
</dbReference>
<feature type="transmembrane region" description="Helical" evidence="12">
    <location>
        <begin position="33"/>
        <end position="54"/>
    </location>
</feature>
<keyword evidence="4 12" id="KW-0812">Transmembrane</keyword>
<sequence>MSGEERRGREREMGKAETNEGHLHEVKEGKGNVWLWLYTGSVLLGLLLIYAYRASHLPAAGEKGRWAWIAVFAAELWFGFHWFISLSVRWSPLYRFPFRDRLSQRFEGKLPGVDIFIFTADPVIEPPTMVINTVLSVLAYDYPPEKLTIYLSDDGCSIFTFYALLEASNFAKLWIPFCKKFNVHPMAPSVFFSKLSVPLDDPGFSEWKAMEKLYRDMESRIDAAVKVGEISEEIKTQHEGFSEWCSTTTTKDHQAIVKILIDGRDQNARDSVGHSLPTVVYVAREKRQKYHHNFKAGAVNALLRVSAEISNGPIILILDCDMLVNTSESIRDALCFFMDEERGQEIAFVQFPQTFENITKNDLYASSLKALQWVEFHGMDGQGGPVFTGTCCFHRRECLNGKKYSKANKIELKGERPKIQEASTRNLEERAKALATCTYEEKTQWGKEMGLIYGCPVEDVITGFSIQCRGWKSAYVNPEREAFLGRAPSTLSQALVQHKRWSEGDLQIFLSKYCPIIYGYGKTKFGLQMCYSMYCFWAVNSIPTLTYVTIPSICLLNSVPLYPSVYSFWFIPFVFVIAITTAFSLWESLSRVITLQWWWNEQRMWLYKRTTSYLFALVDTFLMLLGITNSTFVITPKVADEETSKRYEQEIMEFGITSPMFTILTTLAMLNLFCLVGGIKRLMMGEEDGALVSHFLQFLLCGSLVLINLPIYIAAFVRNDRGSIQASTTISAVAIASLAYFLPVF</sequence>
<feature type="binding site" evidence="9">
    <location>
        <position position="125"/>
    </location>
    <ligand>
        <name>UDP-alpha-D-glucose</name>
        <dbReference type="ChEBI" id="CHEBI:58885"/>
    </ligand>
</feature>
<feature type="transmembrane region" description="Helical" evidence="12">
    <location>
        <begin position="66"/>
        <end position="88"/>
    </location>
</feature>
<dbReference type="GO" id="GO:0012505">
    <property type="term" value="C:endomembrane system"/>
    <property type="evidence" value="ECO:0007669"/>
    <property type="project" value="UniProtKB-SubCell"/>
</dbReference>
<dbReference type="GO" id="GO:0016760">
    <property type="term" value="F:cellulose synthase (UDP-forming) activity"/>
    <property type="evidence" value="ECO:0007669"/>
    <property type="project" value="InterPro"/>
</dbReference>
<keyword evidence="3" id="KW-0808">Transferase</keyword>
<feature type="transmembrane region" description="Helical" evidence="12">
    <location>
        <begin position="654"/>
        <end position="679"/>
    </location>
</feature>
<evidence type="ECO:0000256" key="9">
    <source>
        <dbReference type="PIRSR" id="PIRSR605150-2"/>
    </source>
</evidence>
<dbReference type="SUPFAM" id="SSF53448">
    <property type="entry name" value="Nucleotide-diphospho-sugar transferases"/>
    <property type="match status" value="1"/>
</dbReference>
<feature type="transmembrane region" description="Helical" evidence="12">
    <location>
        <begin position="723"/>
        <end position="742"/>
    </location>
</feature>
<dbReference type="GO" id="GO:0071669">
    <property type="term" value="P:plant-type cell wall organization or biogenesis"/>
    <property type="evidence" value="ECO:0007669"/>
    <property type="project" value="UniProtKB-ARBA"/>
</dbReference>
<evidence type="ECO:0000256" key="7">
    <source>
        <dbReference type="ARBA" id="ARBA00023316"/>
    </source>
</evidence>
<feature type="region of interest" description="Disordered" evidence="11">
    <location>
        <begin position="1"/>
        <end position="22"/>
    </location>
</feature>
<evidence type="ECO:0000256" key="1">
    <source>
        <dbReference type="ARBA" id="ARBA00004127"/>
    </source>
</evidence>
<dbReference type="PANTHER" id="PTHR13301">
    <property type="entry name" value="X-BOX TRANSCRIPTION FACTOR-RELATED"/>
    <property type="match status" value="1"/>
</dbReference>
<feature type="transmembrane region" description="Helical" evidence="12">
    <location>
        <begin position="534"/>
        <end position="559"/>
    </location>
</feature>
<feature type="binding site" evidence="9">
    <location>
        <position position="154"/>
    </location>
    <ligand>
        <name>UDP-alpha-D-glucose</name>
        <dbReference type="ChEBI" id="CHEBI:58885"/>
    </ligand>
</feature>
<dbReference type="GO" id="GO:0071555">
    <property type="term" value="P:cell wall organization"/>
    <property type="evidence" value="ECO:0007669"/>
    <property type="project" value="UniProtKB-KW"/>
</dbReference>
<dbReference type="Gene3D" id="3.90.550.10">
    <property type="entry name" value="Spore Coat Polysaccharide Biosynthesis Protein SpsA, Chain A"/>
    <property type="match status" value="1"/>
</dbReference>
<evidence type="ECO:0000256" key="2">
    <source>
        <dbReference type="ARBA" id="ARBA00022676"/>
    </source>
</evidence>
<feature type="transmembrane region" description="Helical" evidence="12">
    <location>
        <begin position="691"/>
        <end position="717"/>
    </location>
</feature>
<evidence type="ECO:0000313" key="13">
    <source>
        <dbReference type="EMBL" id="KAG0488691.1"/>
    </source>
</evidence>
<evidence type="ECO:0000256" key="11">
    <source>
        <dbReference type="SAM" id="MobiDB-lite"/>
    </source>
</evidence>
<evidence type="ECO:0008006" key="15">
    <source>
        <dbReference type="Google" id="ProtNLM"/>
    </source>
</evidence>
<reference evidence="13 14" key="1">
    <citation type="journal article" date="2020" name="Nat. Food">
        <title>A phased Vanilla planifolia genome enables genetic improvement of flavour and production.</title>
        <authorList>
            <person name="Hasing T."/>
            <person name="Tang H."/>
            <person name="Brym M."/>
            <person name="Khazi F."/>
            <person name="Huang T."/>
            <person name="Chambers A.H."/>
        </authorList>
    </citation>
    <scope>NUCLEOTIDE SEQUENCE [LARGE SCALE GENOMIC DNA]</scope>
    <source>
        <tissue evidence="13">Leaf</tissue>
    </source>
</reference>
<evidence type="ECO:0000256" key="6">
    <source>
        <dbReference type="ARBA" id="ARBA00023136"/>
    </source>
</evidence>